<evidence type="ECO:0000313" key="10">
    <source>
        <dbReference type="Proteomes" id="UP000034112"/>
    </source>
</evidence>
<feature type="transmembrane region" description="Helical" evidence="8">
    <location>
        <begin position="105"/>
        <end position="123"/>
    </location>
</feature>
<dbReference type="PANTHER" id="PTHR23501">
    <property type="entry name" value="MAJOR FACILITATOR SUPERFAMILY"/>
    <property type="match status" value="1"/>
</dbReference>
<organism evidence="9 10">
    <name type="scientific">Trichoderma harzianum</name>
    <name type="common">Hypocrea lixii</name>
    <dbReference type="NCBI Taxonomy" id="5544"/>
    <lineage>
        <taxon>Eukaryota</taxon>
        <taxon>Fungi</taxon>
        <taxon>Dikarya</taxon>
        <taxon>Ascomycota</taxon>
        <taxon>Pezizomycotina</taxon>
        <taxon>Sordariomycetes</taxon>
        <taxon>Hypocreomycetidae</taxon>
        <taxon>Hypocreales</taxon>
        <taxon>Hypocreaceae</taxon>
        <taxon>Trichoderma</taxon>
    </lineage>
</organism>
<evidence type="ECO:0000256" key="4">
    <source>
        <dbReference type="ARBA" id="ARBA00022692"/>
    </source>
</evidence>
<evidence type="ECO:0000256" key="2">
    <source>
        <dbReference type="ARBA" id="ARBA00008335"/>
    </source>
</evidence>
<feature type="transmembrane region" description="Helical" evidence="8">
    <location>
        <begin position="454"/>
        <end position="472"/>
    </location>
</feature>
<dbReference type="EMBL" id="JOKZ01000032">
    <property type="protein sequence ID" value="KKP06125.1"/>
    <property type="molecule type" value="Genomic_DNA"/>
</dbReference>
<feature type="transmembrane region" description="Helical" evidence="8">
    <location>
        <begin position="395"/>
        <end position="418"/>
    </location>
</feature>
<accession>A0A0F9XNN6</accession>
<evidence type="ECO:0000256" key="1">
    <source>
        <dbReference type="ARBA" id="ARBA00004127"/>
    </source>
</evidence>
<keyword evidence="6" id="KW-0406">Ion transport</keyword>
<keyword evidence="7 8" id="KW-0472">Membrane</keyword>
<comment type="caution">
    <text evidence="9">The sequence shown here is derived from an EMBL/GenBank/DDBJ whole genome shotgun (WGS) entry which is preliminary data.</text>
</comment>
<dbReference type="Pfam" id="PF07690">
    <property type="entry name" value="MFS_1"/>
    <property type="match status" value="1"/>
</dbReference>
<feature type="transmembrane region" description="Helical" evidence="8">
    <location>
        <begin position="227"/>
        <end position="250"/>
    </location>
</feature>
<feature type="transmembrane region" description="Helical" evidence="8">
    <location>
        <begin position="68"/>
        <end position="85"/>
    </location>
</feature>
<dbReference type="PANTHER" id="PTHR23501:SF92">
    <property type="entry name" value="GLUTATHIONE EXCHANGER 1-RELATED"/>
    <property type="match status" value="1"/>
</dbReference>
<evidence type="ECO:0000313" key="9">
    <source>
        <dbReference type="EMBL" id="KKP06125.1"/>
    </source>
</evidence>
<feature type="transmembrane region" description="Helical" evidence="8">
    <location>
        <begin position="425"/>
        <end position="442"/>
    </location>
</feature>
<feature type="transmembrane region" description="Helical" evidence="8">
    <location>
        <begin position="359"/>
        <end position="375"/>
    </location>
</feature>
<dbReference type="Proteomes" id="UP000034112">
    <property type="component" value="Unassembled WGS sequence"/>
</dbReference>
<dbReference type="GO" id="GO:0005774">
    <property type="term" value="C:vacuolar membrane"/>
    <property type="evidence" value="ECO:0007669"/>
    <property type="project" value="TreeGrafter"/>
</dbReference>
<sequence length="609" mass="66767">MAASGEQAPLLGSEPHSMTEVHDYTVISTQNHHHSYPDDEYADSTVAGSSRRAAGVARMEAISAQLSHMERFWIFSGIFLIGYAYGLESQVRSTYMPYATSSFSLHSYLATINLLRSVVAVAIQPTAAKIADVFGRFEVVAASTLFYVVGMMIESTSNSVYAFCAGTLTYQVGYTCIVLMLEILVADFSSMRARVFFSYIPALPFVINTWISGSITSAVLRVTTWRWGIGMWCIIYPVASLPLLITLYSIDRRTGPNRSRKKSEFGFGDAYEGLDSLRKWSVRLFDQVDAIGLLTLVTAFSLVLTPLTIAGGTVSHWRNPQVVIPLVIGLFFAPAFVLWEKNGARNPLVPFHLLKDRGVWAALAVRSLLNFAWYVQGNYLYTVLIVAFDFPIESATRILSFFSFFGVVSGVAVGLVIYRFRRLKHIIVLGTVLFMIALGVLIKFPGGATTASRSGLIGGQILLGLSSGLFAYPTQASIQASASRDHVAILTGLYLSFYNVGSALGTCLSGAIWTQTLYPTLEASLAFQPNTTLARAIYENPFQIVSQYPVGTEIRAAIIHSYQSIQQILCITGMFICLPMIGFALALRNPKLSDQQVQEDAEDVAPNDV</sequence>
<name>A0A0F9XNN6_TRIHA</name>
<dbReference type="Gene3D" id="1.20.1250.20">
    <property type="entry name" value="MFS general substrate transporter like domains"/>
    <property type="match status" value="2"/>
</dbReference>
<evidence type="ECO:0000256" key="8">
    <source>
        <dbReference type="SAM" id="Phobius"/>
    </source>
</evidence>
<comment type="similarity">
    <text evidence="2">Belongs to the major facilitator superfamily.</text>
</comment>
<protein>
    <submittedName>
        <fullName evidence="9">MFS transporter, SIT family, siderophore-iron:H+ symporter</fullName>
    </submittedName>
</protein>
<feature type="transmembrane region" description="Helical" evidence="8">
    <location>
        <begin position="565"/>
        <end position="587"/>
    </location>
</feature>
<gene>
    <name evidence="9" type="ORF">THAR02_01728</name>
</gene>
<feature type="transmembrane region" description="Helical" evidence="8">
    <location>
        <begin position="493"/>
        <end position="513"/>
    </location>
</feature>
<feature type="transmembrane region" description="Helical" evidence="8">
    <location>
        <begin position="135"/>
        <end position="153"/>
    </location>
</feature>
<evidence type="ECO:0000256" key="7">
    <source>
        <dbReference type="ARBA" id="ARBA00023136"/>
    </source>
</evidence>
<feature type="transmembrane region" description="Helical" evidence="8">
    <location>
        <begin position="196"/>
        <end position="215"/>
    </location>
</feature>
<evidence type="ECO:0000256" key="6">
    <source>
        <dbReference type="ARBA" id="ARBA00023065"/>
    </source>
</evidence>
<dbReference type="OMA" id="LNFAWYV"/>
<dbReference type="InterPro" id="IPR036259">
    <property type="entry name" value="MFS_trans_sf"/>
</dbReference>
<evidence type="ECO:0000256" key="3">
    <source>
        <dbReference type="ARBA" id="ARBA00022448"/>
    </source>
</evidence>
<feature type="transmembrane region" description="Helical" evidence="8">
    <location>
        <begin position="322"/>
        <end position="339"/>
    </location>
</feature>
<dbReference type="AlphaFoldDB" id="A0A0F9XNN6"/>
<feature type="transmembrane region" description="Helical" evidence="8">
    <location>
        <begin position="288"/>
        <end position="310"/>
    </location>
</feature>
<reference evidence="10" key="1">
    <citation type="journal article" date="2015" name="Genome Announc.">
        <title>Draft whole-genome sequence of the biocontrol agent Trichoderma harzianum T6776.</title>
        <authorList>
            <person name="Baroncelli R."/>
            <person name="Piaggeschi G."/>
            <person name="Fiorini L."/>
            <person name="Bertolini E."/>
            <person name="Zapparata A."/>
            <person name="Pe M.E."/>
            <person name="Sarrocco S."/>
            <person name="Vannacci G."/>
        </authorList>
    </citation>
    <scope>NUCLEOTIDE SEQUENCE [LARGE SCALE GENOMIC DNA]</scope>
    <source>
        <strain evidence="10">T6776</strain>
    </source>
</reference>
<evidence type="ECO:0000256" key="5">
    <source>
        <dbReference type="ARBA" id="ARBA00022989"/>
    </source>
</evidence>
<dbReference type="SUPFAM" id="SSF103473">
    <property type="entry name" value="MFS general substrate transporter"/>
    <property type="match status" value="1"/>
</dbReference>
<feature type="transmembrane region" description="Helical" evidence="8">
    <location>
        <begin position="159"/>
        <end position="184"/>
    </location>
</feature>
<dbReference type="FunFam" id="1.20.1250.20:FF:000197">
    <property type="entry name" value="Siderophore iron transporter 1"/>
    <property type="match status" value="1"/>
</dbReference>
<dbReference type="GO" id="GO:0005768">
    <property type="term" value="C:endosome"/>
    <property type="evidence" value="ECO:0007669"/>
    <property type="project" value="TreeGrafter"/>
</dbReference>
<keyword evidence="5 8" id="KW-1133">Transmembrane helix</keyword>
<keyword evidence="4 8" id="KW-0812">Transmembrane</keyword>
<comment type="subcellular location">
    <subcellularLocation>
        <location evidence="1">Endomembrane system</location>
        <topology evidence="1">Multi-pass membrane protein</topology>
    </subcellularLocation>
</comment>
<keyword evidence="3" id="KW-0813">Transport</keyword>
<dbReference type="OrthoDB" id="4088837at2759"/>
<proteinExistence type="inferred from homology"/>
<dbReference type="InterPro" id="IPR011701">
    <property type="entry name" value="MFS"/>
</dbReference>
<dbReference type="GO" id="GO:0015343">
    <property type="term" value="F:siderophore-iron transmembrane transporter activity"/>
    <property type="evidence" value="ECO:0007669"/>
    <property type="project" value="TreeGrafter"/>
</dbReference>
<dbReference type="GO" id="GO:0005886">
    <property type="term" value="C:plasma membrane"/>
    <property type="evidence" value="ECO:0007669"/>
    <property type="project" value="TreeGrafter"/>
</dbReference>